<accession>A0A370IBH2</accession>
<sequence length="161" mass="16957">MDNRPGGVNSGETHTHAPSFRVLKRGSGIRLLAIQDTDMDDAVLPIPPTARIAGAPMFLPHQFVDPAPEPAGNAAAFAYSSDRLVRHLFDVGLQLHTLQAIFDQPHATGREIKAASDAVGIVLGDLDMLIHDAGLTMLALSIDSIGAVRSGQGSGPSDYNL</sequence>
<dbReference type="AlphaFoldDB" id="A0A370IBH2"/>
<gene>
    <name evidence="1" type="ORF">DFR76_102486</name>
</gene>
<organism evidence="1 2">
    <name type="scientific">Nocardia pseudobrasiliensis</name>
    <dbReference type="NCBI Taxonomy" id="45979"/>
    <lineage>
        <taxon>Bacteria</taxon>
        <taxon>Bacillati</taxon>
        <taxon>Actinomycetota</taxon>
        <taxon>Actinomycetes</taxon>
        <taxon>Mycobacteriales</taxon>
        <taxon>Nocardiaceae</taxon>
        <taxon>Nocardia</taxon>
    </lineage>
</organism>
<dbReference type="Proteomes" id="UP000254869">
    <property type="component" value="Unassembled WGS sequence"/>
</dbReference>
<name>A0A370IBH2_9NOCA</name>
<dbReference type="STRING" id="1210086.GCA_001613105_01063"/>
<protein>
    <submittedName>
        <fullName evidence="1">Uncharacterized protein</fullName>
    </submittedName>
</protein>
<reference evidence="1 2" key="1">
    <citation type="submission" date="2018-07" db="EMBL/GenBank/DDBJ databases">
        <title>Genomic Encyclopedia of Type Strains, Phase IV (KMG-IV): sequencing the most valuable type-strain genomes for metagenomic binning, comparative biology and taxonomic classification.</title>
        <authorList>
            <person name="Goeker M."/>
        </authorList>
    </citation>
    <scope>NUCLEOTIDE SEQUENCE [LARGE SCALE GENOMIC DNA]</scope>
    <source>
        <strain evidence="1 2">DSM 44290</strain>
    </source>
</reference>
<dbReference type="EMBL" id="QQBC01000002">
    <property type="protein sequence ID" value="RDI68085.1"/>
    <property type="molecule type" value="Genomic_DNA"/>
</dbReference>
<proteinExistence type="predicted"/>
<evidence type="ECO:0000313" key="2">
    <source>
        <dbReference type="Proteomes" id="UP000254869"/>
    </source>
</evidence>
<evidence type="ECO:0000313" key="1">
    <source>
        <dbReference type="EMBL" id="RDI68085.1"/>
    </source>
</evidence>
<comment type="caution">
    <text evidence="1">The sequence shown here is derived from an EMBL/GenBank/DDBJ whole genome shotgun (WGS) entry which is preliminary data.</text>
</comment>
<keyword evidence="2" id="KW-1185">Reference proteome</keyword>